<evidence type="ECO:0000259" key="3">
    <source>
        <dbReference type="PROSITE" id="PS51092"/>
    </source>
</evidence>
<feature type="domain" description="Fibronectin type-II" evidence="3">
    <location>
        <begin position="19"/>
        <end position="70"/>
    </location>
</feature>
<sequence>MVRGTKKNSNDKSRRFRDIKEGDCIFPFIYEGKLFDGCIPDTIKKKYNGTRCATEIDKDKTLTKWGYCPTTKKKGSVKKKGSTKKTKSKTKSKLFSIPETISVDSLRLPKWYNNSCFLDSVIVCLLLRPNPYLLHRLLEKPISQFSLSPGKFTETIHKEKTVELNSRCSVESREKIRAGLINIINYFHDNIKDNKIINHKSKSGTKFSRRIRNFRDSLSGCILRTYEDFTGSDQREANEFLKYLFAIFPDEDRPNLSETVYFTNDIKTKIDTEKDITKLKGGGCISKNNQTTDIYYFVSPSDIMMVDETTYLSNFLTSKDDSLRPEGSKFLCSSKDYKRTIKFKKFEENRYIIFDLSRALGDDFLDNDILPDEEIELSNGKKFKFVSSVYRTPGLGGAHFTSFILLNDIWHYYDDNPGGKNPKFEEIGDYTDLLMYDDKIMKCVMYFYEPI</sequence>
<proteinExistence type="predicted"/>
<name>A0A6C0J8Z4_9ZZZZ</name>
<dbReference type="SUPFAM" id="SSF54001">
    <property type="entry name" value="Cysteine proteinases"/>
    <property type="match status" value="1"/>
</dbReference>
<evidence type="ECO:0000256" key="2">
    <source>
        <dbReference type="ARBA" id="ARBA00023157"/>
    </source>
</evidence>
<dbReference type="Pfam" id="PF00040">
    <property type="entry name" value="fn2"/>
    <property type="match status" value="1"/>
</dbReference>
<organism evidence="4">
    <name type="scientific">viral metagenome</name>
    <dbReference type="NCBI Taxonomy" id="1070528"/>
    <lineage>
        <taxon>unclassified sequences</taxon>
        <taxon>metagenomes</taxon>
        <taxon>organismal metagenomes</taxon>
    </lineage>
</organism>
<accession>A0A6C0J8Z4</accession>
<protein>
    <recommendedName>
        <fullName evidence="3">Fibronectin type-II domain-containing protein</fullName>
    </recommendedName>
</protein>
<dbReference type="InterPro" id="IPR036943">
    <property type="entry name" value="FN_type2_sf"/>
</dbReference>
<dbReference type="InterPro" id="IPR013806">
    <property type="entry name" value="Kringle-like"/>
</dbReference>
<evidence type="ECO:0000256" key="1">
    <source>
        <dbReference type="ARBA" id="ARBA00022737"/>
    </source>
</evidence>
<dbReference type="SUPFAM" id="SSF57440">
    <property type="entry name" value="Kringle-like"/>
    <property type="match status" value="1"/>
</dbReference>
<keyword evidence="1" id="KW-0677">Repeat</keyword>
<dbReference type="AlphaFoldDB" id="A0A6C0J8Z4"/>
<dbReference type="EMBL" id="MN740336">
    <property type="protein sequence ID" value="QHU01216.1"/>
    <property type="molecule type" value="Genomic_DNA"/>
</dbReference>
<reference evidence="4" key="1">
    <citation type="journal article" date="2020" name="Nature">
        <title>Giant virus diversity and host interactions through global metagenomics.</title>
        <authorList>
            <person name="Schulz F."/>
            <person name="Roux S."/>
            <person name="Paez-Espino D."/>
            <person name="Jungbluth S."/>
            <person name="Walsh D.A."/>
            <person name="Denef V.J."/>
            <person name="McMahon K.D."/>
            <person name="Konstantinidis K.T."/>
            <person name="Eloe-Fadrosh E.A."/>
            <person name="Kyrpides N.C."/>
            <person name="Woyke T."/>
        </authorList>
    </citation>
    <scope>NUCLEOTIDE SEQUENCE</scope>
    <source>
        <strain evidence="4">GVMAG-M-3300025860-25</strain>
    </source>
</reference>
<dbReference type="Gene3D" id="3.90.70.10">
    <property type="entry name" value="Cysteine proteinases"/>
    <property type="match status" value="1"/>
</dbReference>
<dbReference type="InterPro" id="IPR038765">
    <property type="entry name" value="Papain-like_cys_pep_sf"/>
</dbReference>
<dbReference type="Gene3D" id="2.10.10.10">
    <property type="entry name" value="Fibronectin, type II, collagen-binding"/>
    <property type="match status" value="1"/>
</dbReference>
<dbReference type="PROSITE" id="PS51092">
    <property type="entry name" value="FN2_2"/>
    <property type="match status" value="1"/>
</dbReference>
<keyword evidence="2" id="KW-1015">Disulfide bond</keyword>
<evidence type="ECO:0000313" key="4">
    <source>
        <dbReference type="EMBL" id="QHU01216.1"/>
    </source>
</evidence>
<dbReference type="InterPro" id="IPR000562">
    <property type="entry name" value="FN_type2_dom"/>
</dbReference>